<accession>A0A3D6BMU3</accession>
<gene>
    <name evidence="1" type="ORF">DHV22_02575</name>
</gene>
<protein>
    <submittedName>
        <fullName evidence="1">Uncharacterized protein</fullName>
    </submittedName>
</protein>
<organism evidence="1 2">
    <name type="scientific">Xanthomarina gelatinilytica</name>
    <dbReference type="NCBI Taxonomy" id="1137281"/>
    <lineage>
        <taxon>Bacteria</taxon>
        <taxon>Pseudomonadati</taxon>
        <taxon>Bacteroidota</taxon>
        <taxon>Flavobacteriia</taxon>
        <taxon>Flavobacteriales</taxon>
        <taxon>Flavobacteriaceae</taxon>
        <taxon>Xanthomarina</taxon>
    </lineage>
</organism>
<evidence type="ECO:0000313" key="2">
    <source>
        <dbReference type="Proteomes" id="UP000263268"/>
    </source>
</evidence>
<reference evidence="1 2" key="1">
    <citation type="journal article" date="2018" name="Nat. Biotechnol.">
        <title>A standardized bacterial taxonomy based on genome phylogeny substantially revises the tree of life.</title>
        <authorList>
            <person name="Parks D.H."/>
            <person name="Chuvochina M."/>
            <person name="Waite D.W."/>
            <person name="Rinke C."/>
            <person name="Skarshewski A."/>
            <person name="Chaumeil P.A."/>
            <person name="Hugenholtz P."/>
        </authorList>
    </citation>
    <scope>NUCLEOTIDE SEQUENCE [LARGE SCALE GENOMIC DNA]</scope>
    <source>
        <strain evidence="1">UBA10227</strain>
    </source>
</reference>
<evidence type="ECO:0000313" key="1">
    <source>
        <dbReference type="EMBL" id="HCY80550.1"/>
    </source>
</evidence>
<dbReference type="AlphaFoldDB" id="A0A3D6BMU3"/>
<comment type="caution">
    <text evidence="1">The sequence shown here is derived from an EMBL/GenBank/DDBJ whole genome shotgun (WGS) entry which is preliminary data.</text>
</comment>
<dbReference type="EMBL" id="DPRK01000037">
    <property type="protein sequence ID" value="HCY80550.1"/>
    <property type="molecule type" value="Genomic_DNA"/>
</dbReference>
<name>A0A3D6BMU3_9FLAO</name>
<dbReference type="Proteomes" id="UP000263268">
    <property type="component" value="Unassembled WGS sequence"/>
</dbReference>
<sequence length="78" mass="9498">MSLVLSVDDLVVVRKWHILNRDACDAKIKLEKNKPNPNFEVLKFLQKRKKNHVREMDEVQFHMDKRLKWNDEVRSKRL</sequence>
<proteinExistence type="predicted"/>